<organism evidence="1">
    <name type="scientific">Timema douglasi</name>
    <name type="common">Walking stick</name>
    <dbReference type="NCBI Taxonomy" id="61478"/>
    <lineage>
        <taxon>Eukaryota</taxon>
        <taxon>Metazoa</taxon>
        <taxon>Ecdysozoa</taxon>
        <taxon>Arthropoda</taxon>
        <taxon>Hexapoda</taxon>
        <taxon>Insecta</taxon>
        <taxon>Pterygota</taxon>
        <taxon>Neoptera</taxon>
        <taxon>Polyneoptera</taxon>
        <taxon>Phasmatodea</taxon>
        <taxon>Timematodea</taxon>
        <taxon>Timematoidea</taxon>
        <taxon>Timematidae</taxon>
        <taxon>Timema</taxon>
    </lineage>
</organism>
<gene>
    <name evidence="1" type="ORF">TDIB3V08_LOCUS990</name>
</gene>
<proteinExistence type="predicted"/>
<sequence>MSPKRLRLDRIFVDTHSRDLFFFFFFFFEGVDNGLSPLRWCWYIRVTDADPSTAPIVGTSPPANTSTPTPHSIFIQQSHLMLLQETRRLVVTNVGVGPTCPVVSVIYGFRDPSVLVGAEGYIGRQEVVLAHQHCLIQYILLLEKMSAAGVVEVGGVPYPPPLSSPSHNKSPLRAQCVFVNARLGAAIAAPVHTTNNKTTV</sequence>
<name>A0A7R8VBV7_TIMDO</name>
<evidence type="ECO:0000313" key="1">
    <source>
        <dbReference type="EMBL" id="CAD7194573.1"/>
    </source>
</evidence>
<reference evidence="1" key="1">
    <citation type="submission" date="2020-11" db="EMBL/GenBank/DDBJ databases">
        <authorList>
            <person name="Tran Van P."/>
        </authorList>
    </citation>
    <scope>NUCLEOTIDE SEQUENCE</scope>
</reference>
<dbReference type="AlphaFoldDB" id="A0A7R8VBV7"/>
<accession>A0A7R8VBV7</accession>
<dbReference type="EMBL" id="OA564519">
    <property type="protein sequence ID" value="CAD7194573.1"/>
    <property type="molecule type" value="Genomic_DNA"/>
</dbReference>
<protein>
    <submittedName>
        <fullName evidence="1">Uncharacterized protein</fullName>
    </submittedName>
</protein>